<dbReference type="GO" id="GO:0003676">
    <property type="term" value="F:nucleic acid binding"/>
    <property type="evidence" value="ECO:0007669"/>
    <property type="project" value="InterPro"/>
</dbReference>
<dbReference type="SUPFAM" id="SSF57756">
    <property type="entry name" value="Retrovirus zinc finger-like domains"/>
    <property type="match status" value="1"/>
</dbReference>
<protein>
    <submittedName>
        <fullName evidence="4">Retrovirus-related Pol polyprotein from transposon TNT 1-94</fullName>
    </submittedName>
</protein>
<organism evidence="4">
    <name type="scientific">Noccaea caerulescens</name>
    <name type="common">Alpine penny-cress</name>
    <name type="synonym">Thlaspi caerulescens</name>
    <dbReference type="NCBI Taxonomy" id="107243"/>
    <lineage>
        <taxon>Eukaryota</taxon>
        <taxon>Viridiplantae</taxon>
        <taxon>Streptophyta</taxon>
        <taxon>Embryophyta</taxon>
        <taxon>Tracheophyta</taxon>
        <taxon>Spermatophyta</taxon>
        <taxon>Magnoliopsida</taxon>
        <taxon>eudicotyledons</taxon>
        <taxon>Gunneridae</taxon>
        <taxon>Pentapetalae</taxon>
        <taxon>rosids</taxon>
        <taxon>malvids</taxon>
        <taxon>Brassicales</taxon>
        <taxon>Brassicaceae</taxon>
        <taxon>Coluteocarpeae</taxon>
        <taxon>Noccaea</taxon>
    </lineage>
</organism>
<dbReference type="Pfam" id="PF14223">
    <property type="entry name" value="Retrotran_gag_2"/>
    <property type="match status" value="1"/>
</dbReference>
<gene>
    <name evidence="4" type="ORF">GA_TR20877_c0_g1_i1_g.69524</name>
</gene>
<accession>A0A1J3CFZ8</accession>
<dbReference type="AlphaFoldDB" id="A0A1J3CFZ8"/>
<name>A0A1J3CFZ8_NOCCA</name>
<dbReference type="SMART" id="SM00343">
    <property type="entry name" value="ZnF_C2HC"/>
    <property type="match status" value="1"/>
</dbReference>
<dbReference type="Pfam" id="PF22936">
    <property type="entry name" value="Pol_BBD"/>
    <property type="match status" value="1"/>
</dbReference>
<dbReference type="PROSITE" id="PS50158">
    <property type="entry name" value="ZF_CCHC"/>
    <property type="match status" value="1"/>
</dbReference>
<dbReference type="EMBL" id="GEVI01025413">
    <property type="protein sequence ID" value="JAU06907.1"/>
    <property type="molecule type" value="Transcribed_RNA"/>
</dbReference>
<dbReference type="Gene3D" id="4.10.60.10">
    <property type="entry name" value="Zinc finger, CCHC-type"/>
    <property type="match status" value="1"/>
</dbReference>
<sequence>MDKFDGRGDFGIWKYKLMGQLEIQGLSEVLKDGATLYRPQVKPEDELVLDPIKVAKDVRVKNLLGSCLSDVILRKIMHEETALGMWKALESDYQTKSLPNRIYLKQMFANYKMEEGKSIEENMDSLMKLIADLASLNIKISDEDQAIQVLSGLPPPYEPLVHTLKYGMGKDTITLREVTASAYAKEVELKQKGLLGKSRSASDGLYVENRRRSEKRSDHKSKNHGNHISKSKTGNKNRSKSRSKFGPKACWICGDEDHWKRDCPKRNKGGQQTKSHSSTNVATKDTIALTASLIVHEDQWVLDSGCTFHITPRKDLLSDFEEFEGNKVMMGKNTHCKVKS</sequence>
<dbReference type="Pfam" id="PF00098">
    <property type="entry name" value="zf-CCHC"/>
    <property type="match status" value="1"/>
</dbReference>
<feature type="region of interest" description="Disordered" evidence="2">
    <location>
        <begin position="205"/>
        <end position="245"/>
    </location>
</feature>
<evidence type="ECO:0000313" key="4">
    <source>
        <dbReference type="EMBL" id="JAU06907.1"/>
    </source>
</evidence>
<evidence type="ECO:0000259" key="3">
    <source>
        <dbReference type="PROSITE" id="PS50158"/>
    </source>
</evidence>
<reference evidence="4" key="1">
    <citation type="submission" date="2016-07" db="EMBL/GenBank/DDBJ databases">
        <title>De novo transcriptome assembly of four accessions of the metal hyperaccumulator plant Noccaea caerulescens.</title>
        <authorList>
            <person name="Blande D."/>
            <person name="Halimaa P."/>
            <person name="Tervahauta A.I."/>
            <person name="Aarts M.G."/>
            <person name="Karenlampi S.O."/>
        </authorList>
    </citation>
    <scope>NUCLEOTIDE SEQUENCE</scope>
</reference>
<dbReference type="PANTHER" id="PTHR47481">
    <property type="match status" value="1"/>
</dbReference>
<evidence type="ECO:0000256" key="2">
    <source>
        <dbReference type="SAM" id="MobiDB-lite"/>
    </source>
</evidence>
<proteinExistence type="predicted"/>
<keyword evidence="1" id="KW-0863">Zinc-finger</keyword>
<dbReference type="InterPro" id="IPR001878">
    <property type="entry name" value="Znf_CCHC"/>
</dbReference>
<keyword evidence="1" id="KW-0479">Metal-binding</keyword>
<keyword evidence="1" id="KW-0862">Zinc</keyword>
<evidence type="ECO:0000256" key="1">
    <source>
        <dbReference type="PROSITE-ProRule" id="PRU00047"/>
    </source>
</evidence>
<dbReference type="GO" id="GO:0008270">
    <property type="term" value="F:zinc ion binding"/>
    <property type="evidence" value="ECO:0007669"/>
    <property type="project" value="UniProtKB-KW"/>
</dbReference>
<feature type="compositionally biased region" description="Basic and acidic residues" evidence="2">
    <location>
        <begin position="208"/>
        <end position="217"/>
    </location>
</feature>
<dbReference type="InterPro" id="IPR036875">
    <property type="entry name" value="Znf_CCHC_sf"/>
</dbReference>
<dbReference type="PANTHER" id="PTHR47481:SF22">
    <property type="entry name" value="RETROTRANSPOSON GAG DOMAIN-CONTAINING PROTEIN"/>
    <property type="match status" value="1"/>
</dbReference>
<feature type="domain" description="CCHC-type" evidence="3">
    <location>
        <begin position="250"/>
        <end position="265"/>
    </location>
</feature>
<feature type="compositionally biased region" description="Basic residues" evidence="2">
    <location>
        <begin position="218"/>
        <end position="245"/>
    </location>
</feature>
<dbReference type="InterPro" id="IPR054722">
    <property type="entry name" value="PolX-like_BBD"/>
</dbReference>